<reference evidence="3 4" key="1">
    <citation type="submission" date="2019-03" db="EMBL/GenBank/DDBJ databases">
        <title>Draft genome sequences of novel Actinobacteria.</title>
        <authorList>
            <person name="Sahin N."/>
            <person name="Ay H."/>
            <person name="Saygin H."/>
        </authorList>
    </citation>
    <scope>NUCLEOTIDE SEQUENCE [LARGE SCALE GENOMIC DNA]</scope>
    <source>
        <strain evidence="3 4">DSM 41900</strain>
    </source>
</reference>
<dbReference type="InterPro" id="IPR053140">
    <property type="entry name" value="GDSL_Rv0518-like"/>
</dbReference>
<accession>A0A4R4TAG2</accession>
<sequence>MSVGAARQADGCRVCRVGRGGTVLGVRLNRRQPAAEGIPLKPLRVIGRSAALVLALLIGALLLAPAPASAAGQGGRPWVGTWTTAPTTRPVSDTTTFQDQTLRQVVHASVGGDALRVRFSNEFGTEPLVIGEARIARQDPEGPGSSVLPRTDRRLTFDGRAGVTVAPGERLVSDPVGLRIPAAADLVISVHLPERTPGATLNAYANQENYVAAGNVADDADIAPTATTDRWYFLTGVSVRGQARDAVVALGDSITVGSTLSSNHRWSDFLAERMRAAGPRLPETGVLNAGISGNRLLRDPNPPEGSPAHAWAAYFGQAGVTRFERDVLSQPGIGHLILFLGINDIGQPGTRSAPASERVTAAELIAGYQGLVDRAHERGVRVIGATITPFRGDTLGFHTPENEAVRLRVNDWIRNSGEFDAVADFEAAVRDPAEPDRLNPAYDSGDHLHLNDAGNEALASAVPLDAFRHR</sequence>
<evidence type="ECO:0000259" key="2">
    <source>
        <dbReference type="Pfam" id="PF13472"/>
    </source>
</evidence>
<dbReference type="AlphaFoldDB" id="A0A4R4TAG2"/>
<dbReference type="InterPro" id="IPR013830">
    <property type="entry name" value="SGNH_hydro"/>
</dbReference>
<dbReference type="SUPFAM" id="SSF52266">
    <property type="entry name" value="SGNH hydrolase"/>
    <property type="match status" value="1"/>
</dbReference>
<keyword evidence="1" id="KW-0472">Membrane</keyword>
<organism evidence="3 4">
    <name type="scientific">Streptomyces hainanensis</name>
    <dbReference type="NCBI Taxonomy" id="402648"/>
    <lineage>
        <taxon>Bacteria</taxon>
        <taxon>Bacillati</taxon>
        <taxon>Actinomycetota</taxon>
        <taxon>Actinomycetes</taxon>
        <taxon>Kitasatosporales</taxon>
        <taxon>Streptomycetaceae</taxon>
        <taxon>Streptomyces</taxon>
    </lineage>
</organism>
<dbReference type="Gene3D" id="3.40.50.1110">
    <property type="entry name" value="SGNH hydrolase"/>
    <property type="match status" value="1"/>
</dbReference>
<dbReference type="Pfam" id="PF13472">
    <property type="entry name" value="Lipase_GDSL_2"/>
    <property type="match status" value="1"/>
</dbReference>
<dbReference type="Proteomes" id="UP000295345">
    <property type="component" value="Unassembled WGS sequence"/>
</dbReference>
<proteinExistence type="predicted"/>
<dbReference type="GO" id="GO:0016787">
    <property type="term" value="F:hydrolase activity"/>
    <property type="evidence" value="ECO:0007669"/>
    <property type="project" value="UniProtKB-KW"/>
</dbReference>
<keyword evidence="1" id="KW-1133">Transmembrane helix</keyword>
<feature type="domain" description="SGNH hydrolase-type esterase" evidence="2">
    <location>
        <begin position="249"/>
        <end position="457"/>
    </location>
</feature>
<feature type="transmembrane region" description="Helical" evidence="1">
    <location>
        <begin position="50"/>
        <end position="68"/>
    </location>
</feature>
<evidence type="ECO:0000256" key="1">
    <source>
        <dbReference type="SAM" id="Phobius"/>
    </source>
</evidence>
<gene>
    <name evidence="3" type="ORF">E1283_16700</name>
</gene>
<dbReference type="PANTHER" id="PTHR43784:SF2">
    <property type="entry name" value="GDSL-LIKE LIPASE_ACYLHYDROLASE, PUTATIVE (AFU_ORTHOLOGUE AFUA_2G00820)-RELATED"/>
    <property type="match status" value="1"/>
</dbReference>
<dbReference type="EMBL" id="SMKI01000161">
    <property type="protein sequence ID" value="TDC74160.1"/>
    <property type="molecule type" value="Genomic_DNA"/>
</dbReference>
<evidence type="ECO:0000313" key="3">
    <source>
        <dbReference type="EMBL" id="TDC74160.1"/>
    </source>
</evidence>
<keyword evidence="4" id="KW-1185">Reference proteome</keyword>
<evidence type="ECO:0000313" key="4">
    <source>
        <dbReference type="Proteomes" id="UP000295345"/>
    </source>
</evidence>
<dbReference type="CDD" id="cd01830">
    <property type="entry name" value="XynE_like"/>
    <property type="match status" value="1"/>
</dbReference>
<keyword evidence="3" id="KW-0378">Hydrolase</keyword>
<dbReference type="InterPro" id="IPR036514">
    <property type="entry name" value="SGNH_hydro_sf"/>
</dbReference>
<protein>
    <submittedName>
        <fullName evidence="3">SGNH/GDSL hydrolase family protein</fullName>
    </submittedName>
</protein>
<dbReference type="PANTHER" id="PTHR43784">
    <property type="entry name" value="GDSL-LIKE LIPASE/ACYLHYDROLASE, PUTATIVE (AFU_ORTHOLOGUE AFUA_2G00820)-RELATED"/>
    <property type="match status" value="1"/>
</dbReference>
<dbReference type="OrthoDB" id="1828825at2"/>
<comment type="caution">
    <text evidence="3">The sequence shown here is derived from an EMBL/GenBank/DDBJ whole genome shotgun (WGS) entry which is preliminary data.</text>
</comment>
<keyword evidence="1" id="KW-0812">Transmembrane</keyword>
<name>A0A4R4TAG2_9ACTN</name>